<feature type="chain" id="PRO_5045997100" evidence="10">
    <location>
        <begin position="22"/>
        <end position="351"/>
    </location>
</feature>
<evidence type="ECO:0000256" key="10">
    <source>
        <dbReference type="SAM" id="SignalP"/>
    </source>
</evidence>
<feature type="signal peptide" evidence="10">
    <location>
        <begin position="1"/>
        <end position="21"/>
    </location>
</feature>
<evidence type="ECO:0000259" key="11">
    <source>
        <dbReference type="Pfam" id="PF13609"/>
    </source>
</evidence>
<comment type="caution">
    <text evidence="12">The sequence shown here is derived from an EMBL/GenBank/DDBJ whole genome shotgun (WGS) entry which is preliminary data.</text>
</comment>
<dbReference type="Pfam" id="PF13609">
    <property type="entry name" value="Porin_4"/>
    <property type="match status" value="1"/>
</dbReference>
<keyword evidence="6" id="KW-0406">Ion transport</keyword>
<evidence type="ECO:0000256" key="5">
    <source>
        <dbReference type="ARBA" id="ARBA00022729"/>
    </source>
</evidence>
<gene>
    <name evidence="12" type="ORF">PGX00_17750</name>
</gene>
<keyword evidence="3" id="KW-1134">Transmembrane beta strand</keyword>
<keyword evidence="4" id="KW-0812">Transmembrane</keyword>
<keyword evidence="13" id="KW-1185">Reference proteome</keyword>
<dbReference type="Gene3D" id="2.40.160.10">
    <property type="entry name" value="Porin"/>
    <property type="match status" value="1"/>
</dbReference>
<evidence type="ECO:0000256" key="1">
    <source>
        <dbReference type="ARBA" id="ARBA00004571"/>
    </source>
</evidence>
<keyword evidence="7" id="KW-0626">Porin</keyword>
<evidence type="ECO:0000313" key="13">
    <source>
        <dbReference type="Proteomes" id="UP001210678"/>
    </source>
</evidence>
<dbReference type="Proteomes" id="UP001210678">
    <property type="component" value="Unassembled WGS sequence"/>
</dbReference>
<evidence type="ECO:0000256" key="8">
    <source>
        <dbReference type="ARBA" id="ARBA00023136"/>
    </source>
</evidence>
<evidence type="ECO:0000256" key="2">
    <source>
        <dbReference type="ARBA" id="ARBA00022448"/>
    </source>
</evidence>
<evidence type="ECO:0000256" key="6">
    <source>
        <dbReference type="ARBA" id="ARBA00023065"/>
    </source>
</evidence>
<dbReference type="InterPro" id="IPR023614">
    <property type="entry name" value="Porin_dom_sf"/>
</dbReference>
<dbReference type="InterPro" id="IPR050298">
    <property type="entry name" value="Gram-neg_bact_OMP"/>
</dbReference>
<evidence type="ECO:0000313" key="12">
    <source>
        <dbReference type="EMBL" id="MDB1125394.1"/>
    </source>
</evidence>
<dbReference type="InterPro" id="IPR033900">
    <property type="entry name" value="Gram_neg_porin_domain"/>
</dbReference>
<keyword evidence="2" id="KW-0813">Transport</keyword>
<dbReference type="InterPro" id="IPR002299">
    <property type="entry name" value="Porin_Neis"/>
</dbReference>
<sequence length="351" mass="37578">MDKKIIALAVAAVIASPLSFAATATVDSSTTQKVQNNQDTAIKANTIYSGEGASIKVGGRAEARMAVQDGKSTDNSRVRFNLLGKVEINDDLYGVGFYEGEYQTNDADGENDFLDNRKTFAGIGGSFGLVTYGKNDGALGQITDFTDIMAYHGAVAGGKLAVADRTDNMVSYAGAFDDLSVKASLRFADNTTDAEVADTFTDNDADGYSLSAAYSFSDLGLGIGAGVANQDETDEYNMALSYEIGGFYLAGQYNVINDATVDSTIVDSTAYDFAVAYTMGQYVISATYGEQELDTGSVETTVAESAAIDMTYYFKKNFRTYISYNFNMLDKDDVGTVNSEDELALGLRYDF</sequence>
<evidence type="ECO:0000256" key="3">
    <source>
        <dbReference type="ARBA" id="ARBA00022452"/>
    </source>
</evidence>
<dbReference type="PRINTS" id="PR00184">
    <property type="entry name" value="NEISSPPORIN"/>
</dbReference>
<dbReference type="RefSeq" id="WP_272139065.1">
    <property type="nucleotide sequence ID" value="NZ_JAQLOI010000003.1"/>
</dbReference>
<accession>A0ABT4YUY5</accession>
<keyword evidence="9" id="KW-0998">Cell outer membrane</keyword>
<keyword evidence="8" id="KW-0472">Membrane</keyword>
<organism evidence="12 13">
    <name type="scientific">Vibrio algarum</name>
    <dbReference type="NCBI Taxonomy" id="3020714"/>
    <lineage>
        <taxon>Bacteria</taxon>
        <taxon>Pseudomonadati</taxon>
        <taxon>Pseudomonadota</taxon>
        <taxon>Gammaproteobacteria</taxon>
        <taxon>Vibrionales</taxon>
        <taxon>Vibrionaceae</taxon>
        <taxon>Vibrio</taxon>
    </lineage>
</organism>
<reference evidence="12 13" key="1">
    <citation type="submission" date="2023-01" db="EMBL/GenBank/DDBJ databases">
        <title>Vibrio sp. KJ40-1 sp.nov, isolated from marine algae.</title>
        <authorList>
            <person name="Butt M."/>
            <person name="Kim J.M.J."/>
            <person name="Jeon C.O.C."/>
        </authorList>
    </citation>
    <scope>NUCLEOTIDE SEQUENCE [LARGE SCALE GENOMIC DNA]</scope>
    <source>
        <strain evidence="12 13">KJ40-1</strain>
    </source>
</reference>
<evidence type="ECO:0000256" key="9">
    <source>
        <dbReference type="ARBA" id="ARBA00023237"/>
    </source>
</evidence>
<dbReference type="PANTHER" id="PTHR34501:SF2">
    <property type="entry name" value="OUTER MEMBRANE PORIN F-RELATED"/>
    <property type="match status" value="1"/>
</dbReference>
<feature type="domain" description="Porin" evidence="11">
    <location>
        <begin position="9"/>
        <end position="328"/>
    </location>
</feature>
<name>A0ABT4YUY5_9VIBR</name>
<keyword evidence="5 10" id="KW-0732">Signal</keyword>
<evidence type="ECO:0000256" key="4">
    <source>
        <dbReference type="ARBA" id="ARBA00022692"/>
    </source>
</evidence>
<dbReference type="EMBL" id="JAQLOI010000003">
    <property type="protein sequence ID" value="MDB1125394.1"/>
    <property type="molecule type" value="Genomic_DNA"/>
</dbReference>
<dbReference type="SUPFAM" id="SSF56935">
    <property type="entry name" value="Porins"/>
    <property type="match status" value="1"/>
</dbReference>
<protein>
    <submittedName>
        <fullName evidence="12">Porin</fullName>
    </submittedName>
</protein>
<proteinExistence type="predicted"/>
<dbReference type="CDD" id="cd00342">
    <property type="entry name" value="gram_neg_porins"/>
    <property type="match status" value="1"/>
</dbReference>
<evidence type="ECO:0000256" key="7">
    <source>
        <dbReference type="ARBA" id="ARBA00023114"/>
    </source>
</evidence>
<comment type="subcellular location">
    <subcellularLocation>
        <location evidence="1">Cell outer membrane</location>
        <topology evidence="1">Multi-pass membrane protein</topology>
    </subcellularLocation>
</comment>
<dbReference type="PANTHER" id="PTHR34501">
    <property type="entry name" value="PROTEIN YDDL-RELATED"/>
    <property type="match status" value="1"/>
</dbReference>